<dbReference type="InterPro" id="IPR001881">
    <property type="entry name" value="EGF-like_Ca-bd_dom"/>
</dbReference>
<keyword evidence="1 5" id="KW-0245">EGF-like domain</keyword>
<dbReference type="InterPro" id="IPR000152">
    <property type="entry name" value="EGF-type_Asp/Asn_hydroxyl_site"/>
</dbReference>
<dbReference type="PROSITE" id="PS50026">
    <property type="entry name" value="EGF_3"/>
    <property type="match status" value="1"/>
</dbReference>
<dbReference type="PROSITE" id="PS00022">
    <property type="entry name" value="EGF_1"/>
    <property type="match status" value="1"/>
</dbReference>
<protein>
    <recommendedName>
        <fullName evidence="7">EGF-like domain-containing protein</fullName>
    </recommendedName>
</protein>
<gene>
    <name evidence="8" type="ORF">EB796_024775</name>
</gene>
<dbReference type="Gene3D" id="2.10.25.10">
    <property type="entry name" value="Laminin"/>
    <property type="match status" value="1"/>
</dbReference>
<accession>A0A7J7ITK8</accession>
<keyword evidence="9" id="KW-1185">Reference proteome</keyword>
<feature type="signal peptide" evidence="6">
    <location>
        <begin position="1"/>
        <end position="18"/>
    </location>
</feature>
<organism evidence="8 9">
    <name type="scientific">Bugula neritina</name>
    <name type="common">Brown bryozoan</name>
    <name type="synonym">Sertularia neritina</name>
    <dbReference type="NCBI Taxonomy" id="10212"/>
    <lineage>
        <taxon>Eukaryota</taxon>
        <taxon>Metazoa</taxon>
        <taxon>Spiralia</taxon>
        <taxon>Lophotrochozoa</taxon>
        <taxon>Bryozoa</taxon>
        <taxon>Gymnolaemata</taxon>
        <taxon>Cheilostomatida</taxon>
        <taxon>Flustrina</taxon>
        <taxon>Buguloidea</taxon>
        <taxon>Bugulidae</taxon>
        <taxon>Bugula</taxon>
    </lineage>
</organism>
<dbReference type="SMART" id="SM00179">
    <property type="entry name" value="EGF_CA"/>
    <property type="match status" value="1"/>
</dbReference>
<evidence type="ECO:0000256" key="5">
    <source>
        <dbReference type="PROSITE-ProRule" id="PRU00076"/>
    </source>
</evidence>
<evidence type="ECO:0000256" key="1">
    <source>
        <dbReference type="ARBA" id="ARBA00022536"/>
    </source>
</evidence>
<evidence type="ECO:0000256" key="2">
    <source>
        <dbReference type="ARBA" id="ARBA00022729"/>
    </source>
</evidence>
<evidence type="ECO:0000259" key="7">
    <source>
        <dbReference type="PROSITE" id="PS50026"/>
    </source>
</evidence>
<feature type="disulfide bond" evidence="5">
    <location>
        <begin position="170"/>
        <end position="179"/>
    </location>
</feature>
<dbReference type="CDD" id="cd00054">
    <property type="entry name" value="EGF_CA"/>
    <property type="match status" value="1"/>
</dbReference>
<keyword evidence="2 6" id="KW-0732">Signal</keyword>
<evidence type="ECO:0000256" key="4">
    <source>
        <dbReference type="ARBA" id="ARBA00023157"/>
    </source>
</evidence>
<dbReference type="Proteomes" id="UP000593567">
    <property type="component" value="Unassembled WGS sequence"/>
</dbReference>
<dbReference type="Pfam" id="PF00008">
    <property type="entry name" value="EGF"/>
    <property type="match status" value="1"/>
</dbReference>
<dbReference type="OrthoDB" id="5953235at2759"/>
<evidence type="ECO:0000256" key="3">
    <source>
        <dbReference type="ARBA" id="ARBA00022737"/>
    </source>
</evidence>
<dbReference type="AlphaFoldDB" id="A0A7J7ITK8"/>
<evidence type="ECO:0000313" key="8">
    <source>
        <dbReference type="EMBL" id="KAF6016907.1"/>
    </source>
</evidence>
<dbReference type="PROSITE" id="PS00010">
    <property type="entry name" value="ASX_HYDROXYL"/>
    <property type="match status" value="1"/>
</dbReference>
<dbReference type="FunFam" id="2.10.25.10:FF:000066">
    <property type="entry name" value="FAT atypical cadherin 4"/>
    <property type="match status" value="1"/>
</dbReference>
<feature type="chain" id="PRO_5029910761" description="EGF-like domain-containing protein" evidence="6">
    <location>
        <begin position="19"/>
        <end position="205"/>
    </location>
</feature>
<proteinExistence type="predicted"/>
<dbReference type="GO" id="GO:0005509">
    <property type="term" value="F:calcium ion binding"/>
    <property type="evidence" value="ECO:0007669"/>
    <property type="project" value="InterPro"/>
</dbReference>
<dbReference type="SMART" id="SM00181">
    <property type="entry name" value="EGF"/>
    <property type="match status" value="2"/>
</dbReference>
<keyword evidence="3" id="KW-0677">Repeat</keyword>
<dbReference type="PROSITE" id="PS01186">
    <property type="entry name" value="EGF_2"/>
    <property type="match status" value="1"/>
</dbReference>
<evidence type="ECO:0000313" key="9">
    <source>
        <dbReference type="Proteomes" id="UP000593567"/>
    </source>
</evidence>
<keyword evidence="4 5" id="KW-1015">Disulfide bond</keyword>
<dbReference type="InterPro" id="IPR000742">
    <property type="entry name" value="EGF"/>
</dbReference>
<feature type="domain" description="EGF-like" evidence="7">
    <location>
        <begin position="146"/>
        <end position="180"/>
    </location>
</feature>
<evidence type="ECO:0000256" key="6">
    <source>
        <dbReference type="SAM" id="SignalP"/>
    </source>
</evidence>
<dbReference type="EMBL" id="VXIV02003451">
    <property type="protein sequence ID" value="KAF6016907.1"/>
    <property type="molecule type" value="Genomic_DNA"/>
</dbReference>
<dbReference type="SUPFAM" id="SSF57196">
    <property type="entry name" value="EGF/Laminin"/>
    <property type="match status" value="1"/>
</dbReference>
<sequence length="205" mass="22115">MKALAVVVVLAMAIGLEAQHDLDPLSGLSCPKAGYMFPDAENLCFVWFCERAGEAPIKRMCPKGVRVPTWWTGGEVGVCNIVNIVKHGGEPVCLRCAADDVQPDDSCAARPFPCDEGCTCVDIEHTHKCDCPVTLGVVGDGSVPAPVDHCSPCVNGGTCQNQWDGFFCFCPNGWTGHRCETSGKFCQCLHCFFIISNLSHLILSY</sequence>
<name>A0A7J7ITK8_BUGNE</name>
<comment type="caution">
    <text evidence="8">The sequence shown here is derived from an EMBL/GenBank/DDBJ whole genome shotgun (WGS) entry which is preliminary data.</text>
</comment>
<comment type="caution">
    <text evidence="5">Lacks conserved residue(s) required for the propagation of feature annotation.</text>
</comment>
<reference evidence="8" key="1">
    <citation type="submission" date="2020-06" db="EMBL/GenBank/DDBJ databases">
        <title>Draft genome of Bugula neritina, a colonial animal packing powerful symbionts and potential medicines.</title>
        <authorList>
            <person name="Rayko M."/>
        </authorList>
    </citation>
    <scope>NUCLEOTIDE SEQUENCE [LARGE SCALE GENOMIC DNA]</scope>
    <source>
        <strain evidence="8">Kwan_BN1</strain>
    </source>
</reference>